<dbReference type="InterPro" id="IPR006076">
    <property type="entry name" value="FAD-dep_OxRdtase"/>
</dbReference>
<proteinExistence type="predicted"/>
<dbReference type="PANTHER" id="PTHR13847">
    <property type="entry name" value="SARCOSINE DEHYDROGENASE-RELATED"/>
    <property type="match status" value="1"/>
</dbReference>
<dbReference type="Pfam" id="PF01266">
    <property type="entry name" value="DAO"/>
    <property type="match status" value="1"/>
</dbReference>
<evidence type="ECO:0000313" key="3">
    <source>
        <dbReference type="EMBL" id="NBE06857.1"/>
    </source>
</evidence>
<dbReference type="EMBL" id="JAAATW010000001">
    <property type="protein sequence ID" value="NBE06857.1"/>
    <property type="molecule type" value="Genomic_DNA"/>
</dbReference>
<feature type="domain" description="FAD dependent oxidoreductase" evidence="2">
    <location>
        <begin position="5"/>
        <end position="333"/>
    </location>
</feature>
<evidence type="ECO:0000259" key="2">
    <source>
        <dbReference type="Pfam" id="PF01266"/>
    </source>
</evidence>
<accession>A0ABW9Y2W1</accession>
<keyword evidence="4" id="KW-1185">Reference proteome</keyword>
<comment type="caution">
    <text evidence="3">The sequence shown here is derived from an EMBL/GenBank/DDBJ whole genome shotgun (WGS) entry which is preliminary data.</text>
</comment>
<gene>
    <name evidence="3" type="ORF">GU920_04875</name>
</gene>
<dbReference type="InterPro" id="IPR036188">
    <property type="entry name" value="FAD/NAD-bd_sf"/>
</dbReference>
<dbReference type="Proteomes" id="UP001517376">
    <property type="component" value="Unassembled WGS sequence"/>
</dbReference>
<keyword evidence="1" id="KW-0560">Oxidoreductase</keyword>
<dbReference type="RefSeq" id="WP_161765821.1">
    <property type="nucleotide sequence ID" value="NZ_JAAATW010000001.1"/>
</dbReference>
<dbReference type="Gene3D" id="3.30.9.10">
    <property type="entry name" value="D-Amino Acid Oxidase, subunit A, domain 2"/>
    <property type="match status" value="1"/>
</dbReference>
<dbReference type="SUPFAM" id="SSF51971">
    <property type="entry name" value="Nucleotide-binding domain"/>
    <property type="match status" value="1"/>
</dbReference>
<protein>
    <submittedName>
        <fullName evidence="3">FAD-dependent oxidoreductase</fullName>
    </submittedName>
</protein>
<dbReference type="Gene3D" id="3.50.50.60">
    <property type="entry name" value="FAD/NAD(P)-binding domain"/>
    <property type="match status" value="1"/>
</dbReference>
<name>A0ABW9Y2W1_9RHOB</name>
<sequence length="357" mass="37488">MASHDLTVMGGGIFGLACAWEATRRGARVRLIERHALGAGSSGGLVGALAPHVPENWNDKKQFQLESLLMAPGWWAEVAATGGTDPGYLQSGRLQPIPDDRALTNARARIAEAETLWQGRAAWRVIPATGAAWAPQSPTGYLIHDTLTARLHPRRAVAALAAALRAKGAEIQIGDPTPQGNISQGPTLWATGYPGLLDLNTAFAHPVGAGVKGQALLLRYDARDLPQLFADALHIVPHADGTTAIGSTSENDWADPATTDAQLDAILARARAALPALSQAPVIDRWAGIRPRARSRAPMLGAWPGRPGHFIANGGFKIGFGMAPKVACVMADLILSGQDSIPPGFTVAANLPQAFGR</sequence>
<reference evidence="4" key="1">
    <citation type="submission" date="2020-01" db="EMBL/GenBank/DDBJ databases">
        <title>Sphingomonas sp. strain CSW-10.</title>
        <authorList>
            <person name="Chen W.-M."/>
        </authorList>
    </citation>
    <scope>NUCLEOTIDE SEQUENCE [LARGE SCALE GENOMIC DNA]</scope>
    <source>
        <strain evidence="4">CCP-1</strain>
    </source>
</reference>
<organism evidence="3 4">
    <name type="scientific">Paragemmobacter ruber</name>
    <dbReference type="NCBI Taxonomy" id="1985673"/>
    <lineage>
        <taxon>Bacteria</taxon>
        <taxon>Pseudomonadati</taxon>
        <taxon>Pseudomonadota</taxon>
        <taxon>Alphaproteobacteria</taxon>
        <taxon>Rhodobacterales</taxon>
        <taxon>Paracoccaceae</taxon>
        <taxon>Paragemmobacter</taxon>
    </lineage>
</organism>
<evidence type="ECO:0000256" key="1">
    <source>
        <dbReference type="ARBA" id="ARBA00023002"/>
    </source>
</evidence>
<evidence type="ECO:0000313" key="4">
    <source>
        <dbReference type="Proteomes" id="UP001517376"/>
    </source>
</evidence>
<dbReference type="PANTHER" id="PTHR13847:SF289">
    <property type="entry name" value="GLYCINE OXIDASE"/>
    <property type="match status" value="1"/>
</dbReference>